<evidence type="ECO:0008006" key="4">
    <source>
        <dbReference type="Google" id="ProtNLM"/>
    </source>
</evidence>
<evidence type="ECO:0000256" key="1">
    <source>
        <dbReference type="SAM" id="MobiDB-lite"/>
    </source>
</evidence>
<evidence type="ECO:0000313" key="3">
    <source>
        <dbReference type="Proteomes" id="UP000826254"/>
    </source>
</evidence>
<dbReference type="AlphaFoldDB" id="A0A8T8WAY7"/>
<reference evidence="2 3" key="1">
    <citation type="journal article" date="2021" name="Int. J. Syst. Evol. Microbiol.">
        <title>Halobaculum halophilum sp. nov. and Halobaculum salinum sp. nov., isolated from salt lake and saline soil.</title>
        <authorList>
            <person name="Cui H.L."/>
            <person name="Shi X.W."/>
            <person name="Yin X.M."/>
            <person name="Yang X.Y."/>
            <person name="Hou J."/>
            <person name="Zhu L."/>
        </authorList>
    </citation>
    <scope>NUCLEOTIDE SEQUENCE [LARGE SCALE GENOMIC DNA]</scope>
    <source>
        <strain evidence="2 3">NBRC 109044</strain>
    </source>
</reference>
<feature type="compositionally biased region" description="Acidic residues" evidence="1">
    <location>
        <begin position="518"/>
        <end position="540"/>
    </location>
</feature>
<accession>A0A8T8WAY7</accession>
<dbReference type="InterPro" id="IPR006311">
    <property type="entry name" value="TAT_signal"/>
</dbReference>
<feature type="region of interest" description="Disordered" evidence="1">
    <location>
        <begin position="263"/>
        <end position="288"/>
    </location>
</feature>
<feature type="region of interest" description="Disordered" evidence="1">
    <location>
        <begin position="505"/>
        <end position="540"/>
    </location>
</feature>
<feature type="region of interest" description="Disordered" evidence="1">
    <location>
        <begin position="13"/>
        <end position="69"/>
    </location>
</feature>
<dbReference type="PROSITE" id="PS51318">
    <property type="entry name" value="TAT"/>
    <property type="match status" value="1"/>
</dbReference>
<feature type="region of interest" description="Disordered" evidence="1">
    <location>
        <begin position="424"/>
        <end position="486"/>
    </location>
</feature>
<dbReference type="Proteomes" id="UP000826254">
    <property type="component" value="Chromosome"/>
</dbReference>
<feature type="compositionally biased region" description="Low complexity" evidence="1">
    <location>
        <begin position="450"/>
        <end position="486"/>
    </location>
</feature>
<dbReference type="Pfam" id="PF08309">
    <property type="entry name" value="LVIVD"/>
    <property type="match status" value="3"/>
</dbReference>
<gene>
    <name evidence="2" type="ORF">K6T50_12125</name>
</gene>
<dbReference type="SUPFAM" id="SSF75011">
    <property type="entry name" value="3-carboxy-cis,cis-mucoante lactonizing enzyme"/>
    <property type="match status" value="1"/>
</dbReference>
<organism evidence="2 3">
    <name type="scientific">Halobaculum magnesiiphilum</name>
    <dbReference type="NCBI Taxonomy" id="1017351"/>
    <lineage>
        <taxon>Archaea</taxon>
        <taxon>Methanobacteriati</taxon>
        <taxon>Methanobacteriota</taxon>
        <taxon>Stenosarchaea group</taxon>
        <taxon>Halobacteria</taxon>
        <taxon>Halobacteriales</taxon>
        <taxon>Haloferacaceae</taxon>
        <taxon>Halobaculum</taxon>
    </lineage>
</organism>
<evidence type="ECO:0000313" key="2">
    <source>
        <dbReference type="EMBL" id="QZP37032.1"/>
    </source>
</evidence>
<sequence length="540" mass="54651">MRRRRVLRAAGAALGTGAIASSSDRSPPVAVAGAHSTPDSDGTADGTGEDSGDAPEGGSKDDEYGPLGSVEVTGTREAVVSAEGNVAYLALGDGYATVDVSDPSAPTVLAERRDRLAERENGPLRGLNDVAVSGDRLAVVGPANPRDGVPSGVLVVDVSDPTNPRETGFYDTDFPIHNADIDGPHCYLTGNGAADNALVVVDVAAGEEVARWSLLEADESWRDVSRALRPIHDVTVRDGVAAVAYWDAGTYLLDVADPSTPTLLGAVDPGDPADLRDPPPRSGTVPPGNHHVAVLAPGGDVLAVGRESWAVEHDDDLIGGPSGVDLYDVSDPDAPAHLSSIEPPPSPDPTFGGTWTTAHNLDLTGDALYTSWYQGGVKRHDVSDPANPVEETWWADPDATRFWGAVLAVPGEFFVAPSMGTRDGAPAGLWTFPDRAGVGGDRSRLDEEAGGTAPAATGSTPTDTDAASGTGESSPDTSSDSSAAAPGFGVASAVAGAGVAASVAAALAGGQSARRGDEGDEGPGDDGGDGGADAIDDNPN</sequence>
<name>A0A8T8WAY7_9EURY</name>
<proteinExistence type="predicted"/>
<dbReference type="InterPro" id="IPR013211">
    <property type="entry name" value="LVIVD"/>
</dbReference>
<dbReference type="RefSeq" id="WP_222606847.1">
    <property type="nucleotide sequence ID" value="NZ_CP081958.1"/>
</dbReference>
<dbReference type="GeneID" id="67178901"/>
<keyword evidence="3" id="KW-1185">Reference proteome</keyword>
<dbReference type="KEGG" id="hmp:K6T50_12125"/>
<dbReference type="EMBL" id="CP081958">
    <property type="protein sequence ID" value="QZP37032.1"/>
    <property type="molecule type" value="Genomic_DNA"/>
</dbReference>
<protein>
    <recommendedName>
        <fullName evidence="4">LVIVD repeat-containing protein</fullName>
    </recommendedName>
</protein>